<dbReference type="InterPro" id="IPR037465">
    <property type="entry name" value="YlxR"/>
</dbReference>
<keyword evidence="3" id="KW-1185">Reference proteome</keyword>
<dbReference type="CDD" id="cd00279">
    <property type="entry name" value="YlxR"/>
    <property type="match status" value="1"/>
</dbReference>
<dbReference type="EMBL" id="JABBVZ010000013">
    <property type="protein sequence ID" value="NMP21830.1"/>
    <property type="molecule type" value="Genomic_DNA"/>
</dbReference>
<dbReference type="PANTHER" id="PTHR34215">
    <property type="entry name" value="BLL0784 PROTEIN"/>
    <property type="match status" value="1"/>
</dbReference>
<dbReference type="SUPFAM" id="SSF64376">
    <property type="entry name" value="YlxR-like"/>
    <property type="match status" value="1"/>
</dbReference>
<evidence type="ECO:0000313" key="2">
    <source>
        <dbReference type="EMBL" id="NMP21830.1"/>
    </source>
</evidence>
<dbReference type="PANTHER" id="PTHR34215:SF1">
    <property type="entry name" value="YLXR DOMAIN-CONTAINING PROTEIN"/>
    <property type="match status" value="1"/>
</dbReference>
<dbReference type="RefSeq" id="WP_169097590.1">
    <property type="nucleotide sequence ID" value="NZ_JABBVZ010000013.1"/>
</dbReference>
<feature type="domain" description="YlxR" evidence="1">
    <location>
        <begin position="9"/>
        <end position="83"/>
    </location>
</feature>
<dbReference type="InterPro" id="IPR035931">
    <property type="entry name" value="YlxR-like_sf"/>
</dbReference>
<sequence length="89" mass="9903">MSTKKVPMRTCVACQTTRPKKELIRVVRQVDGSLMIDRRGKVSGRGAYLCPSLACVEQALKTRRLERALEVPLNPELIAELRQIEGAPA</sequence>
<proteinExistence type="predicted"/>
<comment type="caution">
    <text evidence="2">The sequence shown here is derived from an EMBL/GenBank/DDBJ whole genome shotgun (WGS) entry which is preliminary data.</text>
</comment>
<dbReference type="NCBIfam" id="NF047356">
    <property type="entry name" value="RNA_bind_RnpM"/>
    <property type="match status" value="1"/>
</dbReference>
<organism evidence="2 3">
    <name type="scientific">Sulfobacillus harzensis</name>
    <dbReference type="NCBI Taxonomy" id="2729629"/>
    <lineage>
        <taxon>Bacteria</taxon>
        <taxon>Bacillati</taxon>
        <taxon>Bacillota</taxon>
        <taxon>Clostridia</taxon>
        <taxon>Eubacteriales</taxon>
        <taxon>Clostridiales Family XVII. Incertae Sedis</taxon>
        <taxon>Sulfobacillus</taxon>
    </lineage>
</organism>
<evidence type="ECO:0000313" key="3">
    <source>
        <dbReference type="Proteomes" id="UP000533476"/>
    </source>
</evidence>
<reference evidence="2 3" key="1">
    <citation type="submission" date="2020-04" db="EMBL/GenBank/DDBJ databases">
        <authorList>
            <person name="Zhang R."/>
            <person name="Schippers A."/>
        </authorList>
    </citation>
    <scope>NUCLEOTIDE SEQUENCE [LARGE SCALE GENOMIC DNA]</scope>
    <source>
        <strain evidence="2 3">DSM 109850</strain>
    </source>
</reference>
<protein>
    <submittedName>
        <fullName evidence="2">YlxR family protein</fullName>
    </submittedName>
</protein>
<name>A0A7Y0Q1Z1_9FIRM</name>
<dbReference type="Pfam" id="PF04296">
    <property type="entry name" value="YlxR"/>
    <property type="match status" value="1"/>
</dbReference>
<dbReference type="AlphaFoldDB" id="A0A7Y0Q1Z1"/>
<dbReference type="Proteomes" id="UP000533476">
    <property type="component" value="Unassembled WGS sequence"/>
</dbReference>
<dbReference type="Gene3D" id="3.30.1230.10">
    <property type="entry name" value="YlxR-like"/>
    <property type="match status" value="1"/>
</dbReference>
<dbReference type="InterPro" id="IPR007393">
    <property type="entry name" value="YlxR_dom"/>
</dbReference>
<accession>A0A7Y0Q1Z1</accession>
<evidence type="ECO:0000259" key="1">
    <source>
        <dbReference type="Pfam" id="PF04296"/>
    </source>
</evidence>
<gene>
    <name evidence="2" type="ORF">HIJ39_05620</name>
</gene>